<protein>
    <submittedName>
        <fullName evidence="8">CXE1 protein</fullName>
    </submittedName>
</protein>
<dbReference type="InterPro" id="IPR019570">
    <property type="entry name" value="Connexin_CCC"/>
</dbReference>
<evidence type="ECO:0000256" key="2">
    <source>
        <dbReference type="ARBA" id="ARBA00022475"/>
    </source>
</evidence>
<dbReference type="Proteomes" id="UP000535403">
    <property type="component" value="Unassembled WGS sequence"/>
</dbReference>
<dbReference type="InterPro" id="IPR000500">
    <property type="entry name" value="Connexin"/>
</dbReference>
<dbReference type="PRINTS" id="PR00206">
    <property type="entry name" value="CONNEXIN"/>
</dbReference>
<keyword evidence="9" id="KW-1185">Reference proteome</keyword>
<evidence type="ECO:0000256" key="1">
    <source>
        <dbReference type="ARBA" id="ARBA00004651"/>
    </source>
</evidence>
<evidence type="ECO:0000259" key="7">
    <source>
        <dbReference type="SMART" id="SM01089"/>
    </source>
</evidence>
<accession>A0A7L3XKG4</accession>
<gene>
    <name evidence="8" type="primary">Cx23</name>
    <name evidence="8" type="ORF">CALBOR_R04326</name>
</gene>
<feature type="transmembrane region" description="Helical" evidence="6">
    <location>
        <begin position="96"/>
        <end position="116"/>
    </location>
</feature>
<evidence type="ECO:0000313" key="8">
    <source>
        <dbReference type="EMBL" id="NXV89756.1"/>
    </source>
</evidence>
<evidence type="ECO:0000256" key="6">
    <source>
        <dbReference type="SAM" id="Phobius"/>
    </source>
</evidence>
<proteinExistence type="predicted"/>
<keyword evidence="5 6" id="KW-0472">Membrane</keyword>
<dbReference type="GO" id="GO:0005922">
    <property type="term" value="C:connexin complex"/>
    <property type="evidence" value="ECO:0007669"/>
    <property type="project" value="InterPro"/>
</dbReference>
<comment type="caution">
    <text evidence="8">The sequence shown here is derived from an EMBL/GenBank/DDBJ whole genome shotgun (WGS) entry which is preliminary data.</text>
</comment>
<dbReference type="Pfam" id="PF00029">
    <property type="entry name" value="Connexin"/>
    <property type="match status" value="2"/>
</dbReference>
<feature type="transmembrane region" description="Helical" evidence="6">
    <location>
        <begin position="160"/>
        <end position="178"/>
    </location>
</feature>
<evidence type="ECO:0000256" key="4">
    <source>
        <dbReference type="ARBA" id="ARBA00022989"/>
    </source>
</evidence>
<dbReference type="PANTHER" id="PTHR11984:SF1">
    <property type="entry name" value="GAP JUNCTION EPSILON-1 PROTEIN-RELATED"/>
    <property type="match status" value="1"/>
</dbReference>
<dbReference type="SMART" id="SM01089">
    <property type="entry name" value="Connexin_CCC"/>
    <property type="match status" value="1"/>
</dbReference>
<dbReference type="EMBL" id="VZUG01016111">
    <property type="protein sequence ID" value="NXV89756.1"/>
    <property type="molecule type" value="Genomic_DNA"/>
</dbReference>
<feature type="non-terminal residue" evidence="8">
    <location>
        <position position="191"/>
    </location>
</feature>
<keyword evidence="4 6" id="KW-1133">Transmembrane helix</keyword>
<dbReference type="AlphaFoldDB" id="A0A7L3XKG4"/>
<dbReference type="GO" id="GO:0005243">
    <property type="term" value="F:gap junction channel activity"/>
    <property type="evidence" value="ECO:0007669"/>
    <property type="project" value="TreeGrafter"/>
</dbReference>
<evidence type="ECO:0000256" key="5">
    <source>
        <dbReference type="ARBA" id="ARBA00023136"/>
    </source>
</evidence>
<feature type="domain" description="Connexin cysteine-rich" evidence="7">
    <location>
        <begin position="111"/>
        <end position="180"/>
    </location>
</feature>
<feature type="non-terminal residue" evidence="8">
    <location>
        <position position="1"/>
    </location>
</feature>
<evidence type="ECO:0000313" key="9">
    <source>
        <dbReference type="Proteomes" id="UP000535403"/>
    </source>
</evidence>
<evidence type="ECO:0000256" key="3">
    <source>
        <dbReference type="ARBA" id="ARBA00022692"/>
    </source>
</evidence>
<dbReference type="InterPro" id="IPR013092">
    <property type="entry name" value="Connexin_N"/>
</dbReference>
<reference evidence="8 9" key="1">
    <citation type="submission" date="2019-09" db="EMBL/GenBank/DDBJ databases">
        <title>Bird 10,000 Genomes (B10K) Project - Family phase.</title>
        <authorList>
            <person name="Zhang G."/>
        </authorList>
    </citation>
    <scope>NUCLEOTIDE SEQUENCE [LARGE SCALE GENOMIC DNA]</scope>
    <source>
        <strain evidence="8">OUT-0025</strain>
        <tissue evidence="8">Blood</tissue>
    </source>
</reference>
<dbReference type="InterPro" id="IPR038359">
    <property type="entry name" value="Connexin_N_sf"/>
</dbReference>
<keyword evidence="2" id="KW-1003">Cell membrane</keyword>
<feature type="transmembrane region" description="Helical" evidence="6">
    <location>
        <begin position="12"/>
        <end position="31"/>
    </location>
</feature>
<dbReference type="GO" id="GO:0007267">
    <property type="term" value="P:cell-cell signaling"/>
    <property type="evidence" value="ECO:0007669"/>
    <property type="project" value="TreeGrafter"/>
</dbReference>
<organism evidence="8 9">
    <name type="scientific">Calonectris borealis</name>
    <name type="common">Cory's shearwater</name>
    <dbReference type="NCBI Taxonomy" id="1323832"/>
    <lineage>
        <taxon>Eukaryota</taxon>
        <taxon>Metazoa</taxon>
        <taxon>Chordata</taxon>
        <taxon>Craniata</taxon>
        <taxon>Vertebrata</taxon>
        <taxon>Euteleostomi</taxon>
        <taxon>Archelosauria</taxon>
        <taxon>Archosauria</taxon>
        <taxon>Dinosauria</taxon>
        <taxon>Saurischia</taxon>
        <taxon>Theropoda</taxon>
        <taxon>Coelurosauria</taxon>
        <taxon>Aves</taxon>
        <taxon>Neognathae</taxon>
        <taxon>Neoaves</taxon>
        <taxon>Aequornithes</taxon>
        <taxon>Procellariiformes</taxon>
        <taxon>Procellariidae</taxon>
        <taxon>Calonectris</taxon>
    </lineage>
</organism>
<feature type="transmembrane region" description="Helical" evidence="6">
    <location>
        <begin position="58"/>
        <end position="84"/>
    </location>
</feature>
<dbReference type="PANTHER" id="PTHR11984">
    <property type="entry name" value="CONNEXIN"/>
    <property type="match status" value="1"/>
</dbReference>
<comment type="subcellular location">
    <subcellularLocation>
        <location evidence="1">Cell membrane</location>
        <topology evidence="1">Multi-pass membrane protein</topology>
    </subcellularLocation>
</comment>
<keyword evidence="3 6" id="KW-0812">Transmembrane</keyword>
<name>A0A7L3XKG4_9AVES</name>
<sequence length="191" mass="21968">LRPPTVIGQFHTLFFGSVRTFFLGVLGFAAYGNEVLHFSCDPGKTEVNLFCYNQFRPITPQVFCVLQLVIVLVPGAFFHLYAACRSIRQEDNLQKSFYTGFYIFSFSRIILEAVAFRLQIQLFGFKVNAIYTCDVGALEEKFNITRCMVPEHFEKTIFRIAMYTFTVITVVLCVAEIFKISCRRLGFLKTQ</sequence>
<dbReference type="Gene3D" id="1.20.1440.80">
    <property type="entry name" value="Gap junction channel protein cysteine-rich domain"/>
    <property type="match status" value="2"/>
</dbReference>